<protein>
    <submittedName>
        <fullName evidence="1">Uncharacterized protein</fullName>
    </submittedName>
</protein>
<dbReference type="Proteomes" id="UP000315295">
    <property type="component" value="Unassembled WGS sequence"/>
</dbReference>
<organism evidence="1 2">
    <name type="scientific">Malus baccata</name>
    <name type="common">Siberian crab apple</name>
    <name type="synonym">Pyrus baccata</name>
    <dbReference type="NCBI Taxonomy" id="106549"/>
    <lineage>
        <taxon>Eukaryota</taxon>
        <taxon>Viridiplantae</taxon>
        <taxon>Streptophyta</taxon>
        <taxon>Embryophyta</taxon>
        <taxon>Tracheophyta</taxon>
        <taxon>Spermatophyta</taxon>
        <taxon>Magnoliopsida</taxon>
        <taxon>eudicotyledons</taxon>
        <taxon>Gunneridae</taxon>
        <taxon>Pentapetalae</taxon>
        <taxon>rosids</taxon>
        <taxon>fabids</taxon>
        <taxon>Rosales</taxon>
        <taxon>Rosaceae</taxon>
        <taxon>Amygdaloideae</taxon>
        <taxon>Maleae</taxon>
        <taxon>Malus</taxon>
    </lineage>
</organism>
<dbReference type="STRING" id="106549.A0A540N3U7"/>
<evidence type="ECO:0000313" key="1">
    <source>
        <dbReference type="EMBL" id="TQE05732.1"/>
    </source>
</evidence>
<comment type="caution">
    <text evidence="1">The sequence shown here is derived from an EMBL/GenBank/DDBJ whole genome shotgun (WGS) entry which is preliminary data.</text>
</comment>
<keyword evidence="2" id="KW-1185">Reference proteome</keyword>
<proteinExistence type="predicted"/>
<gene>
    <name evidence="1" type="ORF">C1H46_008638</name>
</gene>
<reference evidence="1 2" key="1">
    <citation type="journal article" date="2019" name="G3 (Bethesda)">
        <title>Sequencing of a Wild Apple (Malus baccata) Genome Unravels the Differences Between Cultivated and Wild Apple Species Regarding Disease Resistance and Cold Tolerance.</title>
        <authorList>
            <person name="Chen X."/>
        </authorList>
    </citation>
    <scope>NUCLEOTIDE SEQUENCE [LARGE SCALE GENOMIC DNA]</scope>
    <source>
        <strain evidence="2">cv. Shandingzi</strain>
        <tissue evidence="1">Leaves</tissue>
    </source>
</reference>
<accession>A0A540N3U7</accession>
<name>A0A540N3U7_MALBA</name>
<sequence>MSSMYPHTRAVLYALKEKRIDLAIPSVNCAPKVSKMGVTSILVFNGVNVAALRQVLTNYAENVNTYERNMQKWCTMYSKSSSSSEKNEKE</sequence>
<dbReference type="AlphaFoldDB" id="A0A540N3U7"/>
<evidence type="ECO:0000313" key="2">
    <source>
        <dbReference type="Proteomes" id="UP000315295"/>
    </source>
</evidence>
<dbReference type="EMBL" id="VIEB01000116">
    <property type="protein sequence ID" value="TQE05732.1"/>
    <property type="molecule type" value="Genomic_DNA"/>
</dbReference>